<dbReference type="EMBL" id="FXYF01000010">
    <property type="protein sequence ID" value="SMX46500.1"/>
    <property type="molecule type" value="Genomic_DNA"/>
</dbReference>
<reference evidence="7 8" key="1">
    <citation type="submission" date="2017-05" db="EMBL/GenBank/DDBJ databases">
        <authorList>
            <person name="Song R."/>
            <person name="Chenine A.L."/>
            <person name="Ruprecht R.M."/>
        </authorList>
    </citation>
    <scope>NUCLEOTIDE SEQUENCE [LARGE SCALE GENOMIC DNA]</scope>
    <source>
        <strain evidence="7 8">CECT 8898</strain>
    </source>
</reference>
<dbReference type="OrthoDB" id="9770329at2"/>
<evidence type="ECO:0000256" key="3">
    <source>
        <dbReference type="ARBA" id="ARBA00022989"/>
    </source>
</evidence>
<feature type="transmembrane region" description="Helical" evidence="5">
    <location>
        <begin position="41"/>
        <end position="61"/>
    </location>
</feature>
<dbReference type="Proteomes" id="UP000207598">
    <property type="component" value="Unassembled WGS sequence"/>
</dbReference>
<evidence type="ECO:0000256" key="4">
    <source>
        <dbReference type="ARBA" id="ARBA00023136"/>
    </source>
</evidence>
<evidence type="ECO:0000256" key="1">
    <source>
        <dbReference type="ARBA" id="ARBA00004370"/>
    </source>
</evidence>
<keyword evidence="8" id="KW-1185">Reference proteome</keyword>
<proteinExistence type="predicted"/>
<feature type="transmembrane region" description="Helical" evidence="5">
    <location>
        <begin position="73"/>
        <end position="100"/>
    </location>
</feature>
<dbReference type="Pfam" id="PF04116">
    <property type="entry name" value="FA_hydroxylase"/>
    <property type="match status" value="1"/>
</dbReference>
<accession>A0A238KV33</accession>
<feature type="transmembrane region" description="Helical" evidence="5">
    <location>
        <begin position="173"/>
        <end position="196"/>
    </location>
</feature>
<evidence type="ECO:0000313" key="8">
    <source>
        <dbReference type="Proteomes" id="UP000207598"/>
    </source>
</evidence>
<dbReference type="GO" id="GO:0008610">
    <property type="term" value="P:lipid biosynthetic process"/>
    <property type="evidence" value="ECO:0007669"/>
    <property type="project" value="InterPro"/>
</dbReference>
<dbReference type="AlphaFoldDB" id="A0A238KV33"/>
<comment type="subcellular location">
    <subcellularLocation>
        <location evidence="1">Membrane</location>
    </subcellularLocation>
</comment>
<gene>
    <name evidence="7" type="ORF">MAA8898_03418</name>
</gene>
<dbReference type="GO" id="GO:0016491">
    <property type="term" value="F:oxidoreductase activity"/>
    <property type="evidence" value="ECO:0007669"/>
    <property type="project" value="InterPro"/>
</dbReference>
<protein>
    <submittedName>
        <fullName evidence="7">Fatty acid hydroxylase superfamily protein</fullName>
    </submittedName>
</protein>
<dbReference type="GO" id="GO:0005506">
    <property type="term" value="F:iron ion binding"/>
    <property type="evidence" value="ECO:0007669"/>
    <property type="project" value="InterPro"/>
</dbReference>
<feature type="transmembrane region" description="Helical" evidence="5">
    <location>
        <begin position="133"/>
        <end position="153"/>
    </location>
</feature>
<dbReference type="RefSeq" id="WP_094022207.1">
    <property type="nucleotide sequence ID" value="NZ_FXYF01000010.1"/>
</dbReference>
<dbReference type="PANTHER" id="PTHR11863">
    <property type="entry name" value="STEROL DESATURASE"/>
    <property type="match status" value="1"/>
</dbReference>
<keyword evidence="4 5" id="KW-0472">Membrane</keyword>
<feature type="domain" description="Fatty acid hydroxylase" evidence="6">
    <location>
        <begin position="179"/>
        <end position="312"/>
    </location>
</feature>
<keyword evidence="2 5" id="KW-0812">Transmembrane</keyword>
<name>A0A238KV33_9RHOB</name>
<organism evidence="7 8">
    <name type="scientific">Maliponia aquimaris</name>
    <dbReference type="NCBI Taxonomy" id="1673631"/>
    <lineage>
        <taxon>Bacteria</taxon>
        <taxon>Pseudomonadati</taxon>
        <taxon>Pseudomonadota</taxon>
        <taxon>Alphaproteobacteria</taxon>
        <taxon>Rhodobacterales</taxon>
        <taxon>Paracoccaceae</taxon>
        <taxon>Maliponia</taxon>
    </lineage>
</organism>
<evidence type="ECO:0000313" key="7">
    <source>
        <dbReference type="EMBL" id="SMX46500.1"/>
    </source>
</evidence>
<evidence type="ECO:0000256" key="2">
    <source>
        <dbReference type="ARBA" id="ARBA00022692"/>
    </source>
</evidence>
<keyword evidence="3 5" id="KW-1133">Transmembrane helix</keyword>
<dbReference type="InterPro" id="IPR006694">
    <property type="entry name" value="Fatty_acid_hydroxylase"/>
</dbReference>
<dbReference type="GO" id="GO:0016020">
    <property type="term" value="C:membrane"/>
    <property type="evidence" value="ECO:0007669"/>
    <property type="project" value="UniProtKB-SubCell"/>
</dbReference>
<evidence type="ECO:0000256" key="5">
    <source>
        <dbReference type="SAM" id="Phobius"/>
    </source>
</evidence>
<dbReference type="InterPro" id="IPR050307">
    <property type="entry name" value="Sterol_Desaturase_Related"/>
</dbReference>
<sequence>MDDLQYGARDKRGNWTPGTPLHVAPFWEGRWSRMGHFVVEYLWPWNAFHMTVTLAYWFLIIQPNLAEFSTWSWKWVAILYAINAGGIFVMYGSIELFYYVKRIQGTRFKYNARFPAENPSDVFWFKSQNLDNFLRSFFVSIPIWTLIQVIFFWCHANGYHAFAWLGWEQHWLWLVVLTLLVPAIHEIHFFCGHWLIHQGALYKHVHSVHHNSINPSPWSSMSMHPVESAIFFSEMLWHLLIPSNPVVALFQLNSTAYGAINGHIGFEKLEFDGEAGDKAMNSHAYAHYLHHKYFEVNYGGEGLVPLDKWFGTWHDGSKDADEQMKARFRAKKERLKAKQSKATPAE</sequence>
<evidence type="ECO:0000259" key="6">
    <source>
        <dbReference type="Pfam" id="PF04116"/>
    </source>
</evidence>